<protein>
    <submittedName>
        <fullName evidence="9">(pine wood nematode) hypothetical protein</fullName>
    </submittedName>
</protein>
<dbReference type="InterPro" id="IPR001356">
    <property type="entry name" value="HD"/>
</dbReference>
<evidence type="ECO:0000256" key="2">
    <source>
        <dbReference type="ARBA" id="ARBA00007601"/>
    </source>
</evidence>
<organism evidence="9 10">
    <name type="scientific">Bursaphelenchus xylophilus</name>
    <name type="common">Pinewood nematode worm</name>
    <name type="synonym">Aphelenchoides xylophilus</name>
    <dbReference type="NCBI Taxonomy" id="6326"/>
    <lineage>
        <taxon>Eukaryota</taxon>
        <taxon>Metazoa</taxon>
        <taxon>Ecdysozoa</taxon>
        <taxon>Nematoda</taxon>
        <taxon>Chromadorea</taxon>
        <taxon>Rhabditida</taxon>
        <taxon>Tylenchina</taxon>
        <taxon>Tylenchomorpha</taxon>
        <taxon>Aphelenchoidea</taxon>
        <taxon>Aphelenchoididae</taxon>
        <taxon>Bursaphelenchus</taxon>
    </lineage>
</organism>
<keyword evidence="4 6" id="KW-0371">Homeobox</keyword>
<feature type="domain" description="PBC" evidence="8">
    <location>
        <begin position="10"/>
        <end position="195"/>
    </location>
</feature>
<dbReference type="InterPro" id="IPR008422">
    <property type="entry name" value="KN_HD"/>
</dbReference>
<dbReference type="PROSITE" id="PS00027">
    <property type="entry name" value="HOMEOBOX_1"/>
    <property type="match status" value="1"/>
</dbReference>
<feature type="DNA-binding region" description="Homeobox" evidence="6">
    <location>
        <begin position="196"/>
        <end position="258"/>
    </location>
</feature>
<dbReference type="InterPro" id="IPR017970">
    <property type="entry name" value="Homeobox_CS"/>
</dbReference>
<dbReference type="SMART" id="SM00389">
    <property type="entry name" value="HOX"/>
    <property type="match status" value="1"/>
</dbReference>
<dbReference type="InterPro" id="IPR050224">
    <property type="entry name" value="TALE_homeobox"/>
</dbReference>
<evidence type="ECO:0000256" key="4">
    <source>
        <dbReference type="ARBA" id="ARBA00023155"/>
    </source>
</evidence>
<accession>A0A7I8WLS7</accession>
<dbReference type="InterPro" id="IPR009057">
    <property type="entry name" value="Homeodomain-like_sf"/>
</dbReference>
<dbReference type="InterPro" id="IPR005542">
    <property type="entry name" value="PBX_PBC_dom"/>
</dbReference>
<evidence type="ECO:0000313" key="10">
    <source>
        <dbReference type="Proteomes" id="UP000659654"/>
    </source>
</evidence>
<keyword evidence="3 6" id="KW-0238">DNA-binding</keyword>
<dbReference type="AlphaFoldDB" id="A0A7I8WLS7"/>
<sequence>MTSTPSSSADYPMTIDDLIQQLQIVANEPLDDTAAIKKTQLSEHPYKFALYSELCEVKKKLCPHMRYPMDDTQCMDDPQLMRLDNMLAAEGVAGPERNIQPSGDASTTDQADYKQKLQQIRDTYHKELHKYQEASNQFTHHVKSLLFEQNNTRPISKLEIDRMVMIIQRKFSGIQVQLKQSTCENVMMLRSRFLDARRKRRNFSKQATEILNEYFYSHLNNPYPSEETKEELARQCQITVSQVANWFGNKRIRYKKNLAKSQEEANLYVNKKAAQVQQNYMIGTAAGMINPYDLYQYKF</sequence>
<dbReference type="GO" id="GO:0000987">
    <property type="term" value="F:cis-regulatory region sequence-specific DNA binding"/>
    <property type="evidence" value="ECO:0007669"/>
    <property type="project" value="UniProtKB-ARBA"/>
</dbReference>
<comment type="caution">
    <text evidence="9">The sequence shown here is derived from an EMBL/GenBank/DDBJ whole genome shotgun (WGS) entry which is preliminary data.</text>
</comment>
<evidence type="ECO:0000313" key="9">
    <source>
        <dbReference type="EMBL" id="CAD5219615.1"/>
    </source>
</evidence>
<dbReference type="Proteomes" id="UP000582659">
    <property type="component" value="Unassembled WGS sequence"/>
</dbReference>
<dbReference type="EMBL" id="CAJFCV020000003">
    <property type="protein sequence ID" value="CAG9105054.1"/>
    <property type="molecule type" value="Genomic_DNA"/>
</dbReference>
<evidence type="ECO:0000259" key="8">
    <source>
        <dbReference type="PROSITE" id="PS51978"/>
    </source>
</evidence>
<dbReference type="Pfam" id="PF05920">
    <property type="entry name" value="Homeobox_KN"/>
    <property type="match status" value="1"/>
</dbReference>
<comment type="similarity">
    <text evidence="2">Belongs to the TALE/PBX homeobox family.</text>
</comment>
<evidence type="ECO:0000256" key="5">
    <source>
        <dbReference type="ARBA" id="ARBA00023242"/>
    </source>
</evidence>
<keyword evidence="5 6" id="KW-0539">Nucleus</keyword>
<evidence type="ECO:0000256" key="1">
    <source>
        <dbReference type="ARBA" id="ARBA00004123"/>
    </source>
</evidence>
<feature type="domain" description="Homeobox" evidence="7">
    <location>
        <begin position="194"/>
        <end position="257"/>
    </location>
</feature>
<dbReference type="PANTHER" id="PTHR11850">
    <property type="entry name" value="HOMEOBOX PROTEIN TRANSCRIPTION FACTORS"/>
    <property type="match status" value="1"/>
</dbReference>
<evidence type="ECO:0000259" key="7">
    <source>
        <dbReference type="PROSITE" id="PS50071"/>
    </source>
</evidence>
<evidence type="ECO:0000256" key="3">
    <source>
        <dbReference type="ARBA" id="ARBA00023125"/>
    </source>
</evidence>
<dbReference type="EMBL" id="CAJFDI010000003">
    <property type="protein sequence ID" value="CAD5219615.1"/>
    <property type="molecule type" value="Genomic_DNA"/>
</dbReference>
<dbReference type="SUPFAM" id="SSF46689">
    <property type="entry name" value="Homeodomain-like"/>
    <property type="match status" value="1"/>
</dbReference>
<dbReference type="Proteomes" id="UP000659654">
    <property type="component" value="Unassembled WGS sequence"/>
</dbReference>
<dbReference type="Gene3D" id="1.10.10.60">
    <property type="entry name" value="Homeodomain-like"/>
    <property type="match status" value="1"/>
</dbReference>
<comment type="subcellular location">
    <subcellularLocation>
        <location evidence="1 6">Nucleus</location>
    </subcellularLocation>
</comment>
<dbReference type="Pfam" id="PF03792">
    <property type="entry name" value="PBC"/>
    <property type="match status" value="1"/>
</dbReference>
<reference evidence="9" key="1">
    <citation type="submission" date="2020-09" db="EMBL/GenBank/DDBJ databases">
        <authorList>
            <person name="Kikuchi T."/>
        </authorList>
    </citation>
    <scope>NUCLEOTIDE SEQUENCE</scope>
    <source>
        <strain evidence="9">Ka4C1</strain>
    </source>
</reference>
<proteinExistence type="inferred from homology"/>
<dbReference type="PROSITE" id="PS51978">
    <property type="entry name" value="PBC"/>
    <property type="match status" value="1"/>
</dbReference>
<dbReference type="OrthoDB" id="4187154at2759"/>
<name>A0A7I8WLS7_BURXY</name>
<evidence type="ECO:0000256" key="6">
    <source>
        <dbReference type="PROSITE-ProRule" id="PRU00108"/>
    </source>
</evidence>
<dbReference type="GO" id="GO:0000981">
    <property type="term" value="F:DNA-binding transcription factor activity, RNA polymerase II-specific"/>
    <property type="evidence" value="ECO:0007669"/>
    <property type="project" value="InterPro"/>
</dbReference>
<dbReference type="CDD" id="cd00086">
    <property type="entry name" value="homeodomain"/>
    <property type="match status" value="1"/>
</dbReference>
<dbReference type="SMR" id="A0A7I8WLS7"/>
<dbReference type="GO" id="GO:0005634">
    <property type="term" value="C:nucleus"/>
    <property type="evidence" value="ECO:0007669"/>
    <property type="project" value="UniProtKB-SubCell"/>
</dbReference>
<keyword evidence="10" id="KW-1185">Reference proteome</keyword>
<gene>
    <name evidence="9" type="ORF">BXYJ_LOCUS5767</name>
</gene>
<dbReference type="PROSITE" id="PS50071">
    <property type="entry name" value="HOMEOBOX_2"/>
    <property type="match status" value="1"/>
</dbReference>